<organism evidence="1 2">
    <name type="scientific">Mauremys mutica</name>
    <name type="common">yellowpond turtle</name>
    <dbReference type="NCBI Taxonomy" id="74926"/>
    <lineage>
        <taxon>Eukaryota</taxon>
        <taxon>Metazoa</taxon>
        <taxon>Chordata</taxon>
        <taxon>Craniata</taxon>
        <taxon>Vertebrata</taxon>
        <taxon>Euteleostomi</taxon>
        <taxon>Archelosauria</taxon>
        <taxon>Testudinata</taxon>
        <taxon>Testudines</taxon>
        <taxon>Cryptodira</taxon>
        <taxon>Durocryptodira</taxon>
        <taxon>Testudinoidea</taxon>
        <taxon>Geoemydidae</taxon>
        <taxon>Geoemydinae</taxon>
        <taxon>Mauremys</taxon>
    </lineage>
</organism>
<dbReference type="EMBL" id="JAHDVG010000471">
    <property type="protein sequence ID" value="KAH1179898.1"/>
    <property type="molecule type" value="Genomic_DNA"/>
</dbReference>
<reference evidence="1" key="1">
    <citation type="submission" date="2021-09" db="EMBL/GenBank/DDBJ databases">
        <title>The genome of Mauremys mutica provides insights into the evolution of semi-aquatic lifestyle.</title>
        <authorList>
            <person name="Gong S."/>
            <person name="Gao Y."/>
        </authorList>
    </citation>
    <scope>NUCLEOTIDE SEQUENCE</scope>
    <source>
        <strain evidence="1">MM-2020</strain>
        <tissue evidence="1">Muscle</tissue>
    </source>
</reference>
<sequence length="117" mass="12847">MVPVCLKLLLCAVYPFISENRSLYSFSREIFLTSPPTPKHSHPSKKIPLKPSGVQIHPYSGLSKCLCLVGMNKHKYPTASKQDANFSPSSASGLGPSDSCRLLFLATLVADYLFIFV</sequence>
<dbReference type="AlphaFoldDB" id="A0A9D3XHA6"/>
<proteinExistence type="predicted"/>
<protein>
    <submittedName>
        <fullName evidence="1">Uncharacterized protein</fullName>
    </submittedName>
</protein>
<evidence type="ECO:0000313" key="1">
    <source>
        <dbReference type="EMBL" id="KAH1179898.1"/>
    </source>
</evidence>
<comment type="caution">
    <text evidence="1">The sequence shown here is derived from an EMBL/GenBank/DDBJ whole genome shotgun (WGS) entry which is preliminary data.</text>
</comment>
<dbReference type="Proteomes" id="UP000827986">
    <property type="component" value="Unassembled WGS sequence"/>
</dbReference>
<gene>
    <name evidence="1" type="ORF">KIL84_005948</name>
</gene>
<name>A0A9D3XHA6_9SAUR</name>
<accession>A0A9D3XHA6</accession>
<keyword evidence="2" id="KW-1185">Reference proteome</keyword>
<evidence type="ECO:0000313" key="2">
    <source>
        <dbReference type="Proteomes" id="UP000827986"/>
    </source>
</evidence>